<organism evidence="7 8">
    <name type="scientific">Flavivirga amylovorans</name>
    <dbReference type="NCBI Taxonomy" id="870486"/>
    <lineage>
        <taxon>Bacteria</taxon>
        <taxon>Pseudomonadati</taxon>
        <taxon>Bacteroidota</taxon>
        <taxon>Flavobacteriia</taxon>
        <taxon>Flavobacteriales</taxon>
        <taxon>Flavobacteriaceae</taxon>
        <taxon>Flavivirga</taxon>
    </lineage>
</organism>
<keyword evidence="8" id="KW-1185">Reference proteome</keyword>
<accession>A0ABT8X6Z4</accession>
<keyword evidence="3 6" id="KW-0812">Transmembrane</keyword>
<reference evidence="7" key="1">
    <citation type="submission" date="2023-07" db="EMBL/GenBank/DDBJ databases">
        <title>Two novel species in the genus Flavivirga.</title>
        <authorList>
            <person name="Kwon K."/>
        </authorList>
    </citation>
    <scope>NUCLEOTIDE SEQUENCE</scope>
    <source>
        <strain evidence="7">KACC 14157</strain>
    </source>
</reference>
<evidence type="ECO:0000256" key="2">
    <source>
        <dbReference type="ARBA" id="ARBA00007375"/>
    </source>
</evidence>
<comment type="subcellular location">
    <subcellularLocation>
        <location evidence="1">Membrane</location>
        <topology evidence="1">Multi-pass membrane protein</topology>
    </subcellularLocation>
</comment>
<evidence type="ECO:0000256" key="6">
    <source>
        <dbReference type="SAM" id="Phobius"/>
    </source>
</evidence>
<dbReference type="RefSeq" id="WP_303284328.1">
    <property type="nucleotide sequence ID" value="NZ_BAABCZ010000007.1"/>
</dbReference>
<keyword evidence="5 6" id="KW-0472">Membrane</keyword>
<feature type="transmembrane region" description="Helical" evidence="6">
    <location>
        <begin position="114"/>
        <end position="136"/>
    </location>
</feature>
<evidence type="ECO:0000256" key="1">
    <source>
        <dbReference type="ARBA" id="ARBA00004141"/>
    </source>
</evidence>
<dbReference type="InterPro" id="IPR012506">
    <property type="entry name" value="TMEM86B-like"/>
</dbReference>
<feature type="transmembrane region" description="Helical" evidence="6">
    <location>
        <begin position="35"/>
        <end position="51"/>
    </location>
</feature>
<gene>
    <name evidence="7" type="ORF">Q4Q39_19830</name>
</gene>
<comment type="caution">
    <text evidence="7">The sequence shown here is derived from an EMBL/GenBank/DDBJ whole genome shotgun (WGS) entry which is preliminary data.</text>
</comment>
<evidence type="ECO:0000313" key="7">
    <source>
        <dbReference type="EMBL" id="MDO5989660.1"/>
    </source>
</evidence>
<keyword evidence="4 6" id="KW-1133">Transmembrane helix</keyword>
<dbReference type="EMBL" id="JAUOEM010000010">
    <property type="protein sequence ID" value="MDO5989660.1"/>
    <property type="molecule type" value="Genomic_DNA"/>
</dbReference>
<protein>
    <submittedName>
        <fullName evidence="7">Lysoplasmalogenase family protein</fullName>
    </submittedName>
</protein>
<feature type="transmembrane region" description="Helical" evidence="6">
    <location>
        <begin position="85"/>
        <end position="102"/>
    </location>
</feature>
<evidence type="ECO:0000256" key="5">
    <source>
        <dbReference type="ARBA" id="ARBA00023136"/>
    </source>
</evidence>
<evidence type="ECO:0000313" key="8">
    <source>
        <dbReference type="Proteomes" id="UP001176891"/>
    </source>
</evidence>
<dbReference type="Pfam" id="PF07947">
    <property type="entry name" value="YhhN"/>
    <property type="match status" value="1"/>
</dbReference>
<feature type="transmembrane region" description="Helical" evidence="6">
    <location>
        <begin position="63"/>
        <end position="79"/>
    </location>
</feature>
<feature type="transmembrane region" description="Helical" evidence="6">
    <location>
        <begin position="203"/>
        <end position="221"/>
    </location>
</feature>
<proteinExistence type="inferred from homology"/>
<name>A0ABT8X6Z4_9FLAO</name>
<evidence type="ECO:0000256" key="3">
    <source>
        <dbReference type="ARBA" id="ARBA00022692"/>
    </source>
</evidence>
<evidence type="ECO:0000256" key="4">
    <source>
        <dbReference type="ARBA" id="ARBA00022989"/>
    </source>
</evidence>
<feature type="transmembrane region" description="Helical" evidence="6">
    <location>
        <begin position="142"/>
        <end position="161"/>
    </location>
</feature>
<feature type="transmembrane region" description="Helical" evidence="6">
    <location>
        <begin position="173"/>
        <end position="191"/>
    </location>
</feature>
<feature type="transmembrane region" description="Helical" evidence="6">
    <location>
        <begin position="12"/>
        <end position="29"/>
    </location>
</feature>
<dbReference type="Proteomes" id="UP001176891">
    <property type="component" value="Unassembled WGS sequence"/>
</dbReference>
<comment type="similarity">
    <text evidence="2">Belongs to the TMEM86 family.</text>
</comment>
<sequence>MLHIFKNEKKISIIFFIILTIDILVKLNLDPFPYRYISKPPIILLLFLYYHYNNNEKRKIKKLWVTLALCSFLLADIFIIKHTNIILLSVSLLLFALAKVFLSLRLSHKSDFNIIRLIPFSIVIGAYTIFIVSLLFDSLKSFFVPALLSFFISLLLIQFAFLRKDVVDKTSYLYVFFGIILYMICESMMAIKTFKMDLPMQDILIMLFYGIAIYLIVFGIVKEHKHDINSF</sequence>